<name>W6JPL3_9POXV</name>
<dbReference type="PANTHER" id="PTHR45712:SF22">
    <property type="entry name" value="INSULIN-LIKE GROWTH FACTOR-BINDING PROTEIN COMPLEX ACID LABILE SUBUNIT"/>
    <property type="match status" value="1"/>
</dbReference>
<organism evidence="3 4">
    <name type="scientific">Alphaentomopoxvirus acuprea</name>
    <dbReference type="NCBI Taxonomy" id="62099"/>
    <lineage>
        <taxon>Viruses</taxon>
        <taxon>Varidnaviria</taxon>
        <taxon>Bamfordvirae</taxon>
        <taxon>Nucleocytoviricota</taxon>
        <taxon>Pokkesviricetes</taxon>
        <taxon>Chitovirales</taxon>
        <taxon>Poxviridae</taxon>
        <taxon>Entomopoxvirinae</taxon>
        <taxon>Alphaentomopoxvirus</taxon>
    </lineage>
</organism>
<accession>W6JPL3</accession>
<evidence type="ECO:0000256" key="2">
    <source>
        <dbReference type="ARBA" id="ARBA00022737"/>
    </source>
</evidence>
<keyword evidence="2" id="KW-0677">Repeat</keyword>
<dbReference type="GeneID" id="18263548"/>
<proteinExistence type="predicted"/>
<sequence length="236" mass="27754">MEYKIIFMLLIFTITSIFCNRIIISNEDNIDSNILRSINHIYIKNSNISNIAYDAFKDLPNVTHLTIRDSNYEFVNSYYSSQLQKLKYISLINNNIIYLDITSFDDNEDLIYVNLSYNPLITQGLSYITGTFHTLILQYCNITVFDYNYINYLHELKKLDLSHNNIITVVGETYGYNKRLIDLDVSYNSNIANVIYKFNVLSSIKILNINYCNITNFNYTYFVHLKVLYTYGNDIH</sequence>
<evidence type="ECO:0000256" key="1">
    <source>
        <dbReference type="ARBA" id="ARBA00022614"/>
    </source>
</evidence>
<reference evidence="3 4" key="1">
    <citation type="journal article" date="2014" name="Virology">
        <title>The complete genome sequence of the Alphaentomopoxvirus Anomala cuprea entomopoxvirus, including its terminal hairpin loop sequences, suggests a potentially unique mode of apoptosis inhibition and mode of DNA replication.</title>
        <authorList>
            <person name="Mitsuhashi W."/>
            <person name="Miyamoto K."/>
            <person name="Wada S."/>
        </authorList>
    </citation>
    <scope>NUCLEOTIDE SEQUENCE [LARGE SCALE GENOMIC DNA]</scope>
    <source>
        <strain evidence="3">CV6M</strain>
    </source>
</reference>
<dbReference type="PANTHER" id="PTHR45712">
    <property type="entry name" value="AGAP008170-PA"/>
    <property type="match status" value="1"/>
</dbReference>
<dbReference type="Gene3D" id="3.80.10.10">
    <property type="entry name" value="Ribonuclease Inhibitor"/>
    <property type="match status" value="2"/>
</dbReference>
<dbReference type="InterPro" id="IPR001611">
    <property type="entry name" value="Leu-rich_rpt"/>
</dbReference>
<dbReference type="OrthoDB" id="21690at10239"/>
<keyword evidence="4" id="KW-1185">Reference proteome</keyword>
<dbReference type="KEGG" id="vg:18263548"/>
<dbReference type="SUPFAM" id="SSF52058">
    <property type="entry name" value="L domain-like"/>
    <property type="match status" value="1"/>
</dbReference>
<evidence type="ECO:0000313" key="3">
    <source>
        <dbReference type="EMBL" id="BAO49479.1"/>
    </source>
</evidence>
<dbReference type="Pfam" id="PF13855">
    <property type="entry name" value="LRR_8"/>
    <property type="match status" value="1"/>
</dbReference>
<protein>
    <submittedName>
        <fullName evidence="3">Leucine-rich repeat protein</fullName>
    </submittedName>
</protein>
<dbReference type="Pfam" id="PF00560">
    <property type="entry name" value="LRR_1"/>
    <property type="match status" value="1"/>
</dbReference>
<dbReference type="InterPro" id="IPR050333">
    <property type="entry name" value="SLRP"/>
</dbReference>
<dbReference type="Proteomes" id="UP000174145">
    <property type="component" value="Segment"/>
</dbReference>
<dbReference type="EMBL" id="AP013055">
    <property type="protein sequence ID" value="BAO49479.1"/>
    <property type="molecule type" value="Genomic_DNA"/>
</dbReference>
<evidence type="ECO:0000313" key="4">
    <source>
        <dbReference type="Proteomes" id="UP000174145"/>
    </source>
</evidence>
<dbReference type="InterPro" id="IPR032675">
    <property type="entry name" value="LRR_dom_sf"/>
</dbReference>
<dbReference type="RefSeq" id="YP_009001592.1">
    <property type="nucleotide sequence ID" value="NC_023426.1"/>
</dbReference>
<keyword evidence="1" id="KW-0433">Leucine-rich repeat</keyword>